<dbReference type="GO" id="GO:0022857">
    <property type="term" value="F:transmembrane transporter activity"/>
    <property type="evidence" value="ECO:0007669"/>
    <property type="project" value="InterPro"/>
</dbReference>
<evidence type="ECO:0000256" key="9">
    <source>
        <dbReference type="ARBA" id="ARBA00022989"/>
    </source>
</evidence>
<comment type="similarity">
    <text evidence="3">Belongs to the SPT5 family.</text>
</comment>
<dbReference type="Gene3D" id="2.30.30.30">
    <property type="match status" value="3"/>
</dbReference>
<dbReference type="InterPro" id="IPR057936">
    <property type="entry name" value="KOWx_Spt5"/>
</dbReference>
<protein>
    <recommendedName>
        <fullName evidence="4">Transcription elongation factor SPT5</fullName>
    </recommendedName>
    <alternativeName>
        <fullName evidence="15 16">Chromatin Elongation factor SPT5</fullName>
    </alternativeName>
    <alternativeName>
        <fullName evidence="5">Transcription elongation factor spt5</fullName>
    </alternativeName>
</protein>
<evidence type="ECO:0000256" key="4">
    <source>
        <dbReference type="ARBA" id="ARBA00020181"/>
    </source>
</evidence>
<dbReference type="InterPro" id="IPR036259">
    <property type="entry name" value="MFS_trans_sf"/>
</dbReference>
<dbReference type="PANTHER" id="PTHR11125">
    <property type="entry name" value="SUPPRESSOR OF TY 5"/>
    <property type="match status" value="1"/>
</dbReference>
<evidence type="ECO:0000256" key="18">
    <source>
        <dbReference type="SAM" id="Phobius"/>
    </source>
</evidence>
<dbReference type="GO" id="GO:0006397">
    <property type="term" value="P:mRNA processing"/>
    <property type="evidence" value="ECO:0007669"/>
    <property type="project" value="UniProtKB-KW"/>
</dbReference>
<evidence type="ECO:0000256" key="5">
    <source>
        <dbReference type="ARBA" id="ARBA00021370"/>
    </source>
</evidence>
<feature type="transmembrane region" description="Helical" evidence="18">
    <location>
        <begin position="203"/>
        <end position="225"/>
    </location>
</feature>
<dbReference type="GO" id="GO:0032784">
    <property type="term" value="P:regulation of DNA-templated transcription elongation"/>
    <property type="evidence" value="ECO:0007669"/>
    <property type="project" value="InterPro"/>
</dbReference>
<dbReference type="FunFam" id="2.30.30.30:FF:000029">
    <property type="entry name" value="Transcription elongation factor SPT5"/>
    <property type="match status" value="1"/>
</dbReference>
<dbReference type="GO" id="GO:0000785">
    <property type="term" value="C:chromatin"/>
    <property type="evidence" value="ECO:0007669"/>
    <property type="project" value="UniProtKB-ARBA"/>
</dbReference>
<evidence type="ECO:0000256" key="8">
    <source>
        <dbReference type="ARBA" id="ARBA00022692"/>
    </source>
</evidence>
<dbReference type="Pfam" id="PF23042">
    <property type="entry name" value="KOW1_SPT5"/>
    <property type="match status" value="1"/>
</dbReference>
<reference evidence="20" key="1">
    <citation type="submission" date="2022-07" db="EMBL/GenBank/DDBJ databases">
        <title>Genome Sequence of Agrocybe chaxingu.</title>
        <authorList>
            <person name="Buettner E."/>
        </authorList>
    </citation>
    <scope>NUCLEOTIDE SEQUENCE</scope>
    <source>
        <strain evidence="20">MP-N11</strain>
    </source>
</reference>
<feature type="compositionally biased region" description="Basic and acidic residues" evidence="17">
    <location>
        <begin position="462"/>
        <end position="479"/>
    </location>
</feature>
<dbReference type="CDD" id="cd06083">
    <property type="entry name" value="KOW_Spt5_3"/>
    <property type="match status" value="1"/>
</dbReference>
<evidence type="ECO:0000313" key="21">
    <source>
        <dbReference type="Proteomes" id="UP001148786"/>
    </source>
</evidence>
<evidence type="ECO:0000313" key="20">
    <source>
        <dbReference type="EMBL" id="KAJ3498379.1"/>
    </source>
</evidence>
<dbReference type="Pfam" id="PF23291">
    <property type="entry name" value="KOW4_SPT5"/>
    <property type="match status" value="1"/>
</dbReference>
<dbReference type="CDD" id="cd06084">
    <property type="entry name" value="KOW_Spt5_4"/>
    <property type="match status" value="1"/>
</dbReference>
<feature type="transmembrane region" description="Helical" evidence="18">
    <location>
        <begin position="365"/>
        <end position="388"/>
    </location>
</feature>
<evidence type="ECO:0000256" key="12">
    <source>
        <dbReference type="ARBA" id="ARBA00023242"/>
    </source>
</evidence>
<gene>
    <name evidence="20" type="ORF">NLJ89_g10227</name>
</gene>
<feature type="transmembrane region" description="Helical" evidence="18">
    <location>
        <begin position="400"/>
        <end position="421"/>
    </location>
</feature>
<dbReference type="AlphaFoldDB" id="A0A9W8JS52"/>
<dbReference type="GO" id="GO:0003729">
    <property type="term" value="F:mRNA binding"/>
    <property type="evidence" value="ECO:0007669"/>
    <property type="project" value="TreeGrafter"/>
</dbReference>
<evidence type="ECO:0000256" key="15">
    <source>
        <dbReference type="ARBA" id="ARBA00029865"/>
    </source>
</evidence>
<evidence type="ECO:0000256" key="14">
    <source>
        <dbReference type="ARBA" id="ARBA00025870"/>
    </source>
</evidence>
<dbReference type="Pfam" id="PF23037">
    <property type="entry name" value="KOWx_SPT5"/>
    <property type="match status" value="1"/>
</dbReference>
<dbReference type="InterPro" id="IPR041975">
    <property type="entry name" value="KOW_Spt5_2"/>
</dbReference>
<feature type="transmembrane region" description="Helical" evidence="18">
    <location>
        <begin position="145"/>
        <end position="163"/>
    </location>
</feature>
<dbReference type="GO" id="GO:0006357">
    <property type="term" value="P:regulation of transcription by RNA polymerase II"/>
    <property type="evidence" value="ECO:0007669"/>
    <property type="project" value="InterPro"/>
</dbReference>
<feature type="transmembrane region" description="Helical" evidence="18">
    <location>
        <begin position="433"/>
        <end position="455"/>
    </location>
</feature>
<dbReference type="SUPFAM" id="SSF103473">
    <property type="entry name" value="MFS general substrate transporter"/>
    <property type="match status" value="1"/>
</dbReference>
<feature type="transmembrane region" description="Helical" evidence="18">
    <location>
        <begin position="341"/>
        <end position="359"/>
    </location>
</feature>
<dbReference type="Pfam" id="PF11942">
    <property type="entry name" value="Spt5_N"/>
    <property type="match status" value="1"/>
</dbReference>
<dbReference type="CDD" id="cd06085">
    <property type="entry name" value="KOW_Spt5_5"/>
    <property type="match status" value="1"/>
</dbReference>
<feature type="transmembrane region" description="Helical" evidence="18">
    <location>
        <begin position="46"/>
        <end position="63"/>
    </location>
</feature>
<comment type="caution">
    <text evidence="20">The sequence shown here is derived from an EMBL/GenBank/DDBJ whole genome shotgun (WGS) entry which is preliminary data.</text>
</comment>
<dbReference type="EMBL" id="JANKHO010001800">
    <property type="protein sequence ID" value="KAJ3498379.1"/>
    <property type="molecule type" value="Genomic_DNA"/>
</dbReference>
<dbReference type="Gene3D" id="3.30.70.940">
    <property type="entry name" value="NusG, N-terminal domain"/>
    <property type="match status" value="1"/>
</dbReference>
<feature type="transmembrane region" description="Helical" evidence="18">
    <location>
        <begin position="175"/>
        <end position="197"/>
    </location>
</feature>
<comment type="subcellular location">
    <subcellularLocation>
        <location evidence="2">Membrane</location>
        <topology evidence="2">Multi-pass membrane protein</topology>
    </subcellularLocation>
    <subcellularLocation>
        <location evidence="1">Nucleus</location>
    </subcellularLocation>
</comment>
<dbReference type="InterPro" id="IPR005824">
    <property type="entry name" value="KOW"/>
</dbReference>
<comment type="function">
    <text evidence="13">The SPT4-SPT5 complex mediates both activation and inhibition of transcription elongation, and plays a role in pre-mRNA processing. This complex seems to be important for the stability of the RNA polymerase II elongation machinery on the chromatin template but not for the inherent ability of this machinery to translocate down the gene.</text>
</comment>
<dbReference type="Pfam" id="PF07690">
    <property type="entry name" value="MFS_1"/>
    <property type="match status" value="1"/>
</dbReference>
<dbReference type="InterPro" id="IPR008991">
    <property type="entry name" value="Translation_prot_SH3-like_sf"/>
</dbReference>
<dbReference type="Pfam" id="PF23284">
    <property type="entry name" value="KOW2_Spt5"/>
    <property type="match status" value="1"/>
</dbReference>
<comment type="subunit">
    <text evidence="14">Component of the SPT4-SPT5 complex. Interacts with RNA polymerase II.</text>
</comment>
<sequence length="1223" mass="135771">MEPEKATVEHLEGEDKLAEISTTDASKEDVHPVIDPEAERKVVRKLDCVLLPLFTVIYCLNFIDRTAIGNARIAGLENDIGMQGYDLNVALTLFYVSYLVSEVPSNLALKHFGSIWISFLVIGFGVVAIGSAFMKSFEALLVTRVFLGLTEGGTLSGLVYLLARFYRRHELVMRIGIFFGLAPSLAGAFGGLLASGLLSIPDFGIIFLIEGVLTTAVGIFLLFFIPGDPTTTKLLNEEERAIAIARLDADQPVKMGGKKERTSLKLVIQSCNLHTIVCSLVFMMINISFQGLSLFLPTVVRTLGTFTTVEAQLRTVPPYLMGAIWAVVNSWASFRMRQRWLPLLWSSVLTVVGYAISIATTNPAARYVACFMNISAGVLIGPMVLTWATDNAAPDTMRAMATALVPGIGQLGAIIAVWTYLPTDAPHYRRGNSLNLGTTCTMFALILLQGFYIMWENKQRDLGKRDDRVDGKTEEEQHQLGRTTRPSAGGEEEEEQAGEPMDDAPSKNSKPRQKGLEEEEEDDEEDDDDEEEEEDMGRKAKKRPKHRHKKRDALSRFLDIEAEVSEDEEEEEDEEEYGADNFITHGETEEVDDELTRRNHALLDSARHFEEEDKSPEEIAKAVARRHRDRAVPYTGDMNEIPQRLLMPSVHDASLWQVRVKPGRERDIVFSLMRKAIDVEYTARPLNILSAFQRDSLPGMIYVEARSAKQVQQACLGLVGVYPSRGIQLVPIEEMASLLQIKKQEMTLTPGTWVRIRRGKYAGDLAQVVDLTENGEDIGLRLIPRIDMNPRDDAALDPAAKKRKKPTAGPGTMRPPQRLFNYEEILKVWGRKHVTKRNQSFVFQNDTYTDGFLEKDFKFNALIVDDVNPTLDEITQFTRRQDGGEDNVVNLSVIAEASRKAAIAVLQPGDHVEVFEGEQSGVHGVVDEINGDVVTLTAQGLDLDGQKMEIPARSVRKRFKPGDHVKVMAGTNTDETGLVVSVADNVVTFVSDMSMQEISVFSKDLREAAEVGTGSNTVGNYELYDLVQLDAQTVGVIFKIERDTFRVLDQNGQVRLVQPHQISMRRDSSRAIATDSEGHELRVNDNVKEVDGEGRKGRVLHTHQSFFAFLHNRDIAENGGVFVTRTRSLASLAPKSNVLKTAGADLSKMNPALIAPTGGMVGSGAMGRGPRDRHIGATVTVVKGPHKSYVGTIIDTNGQIARVELRTGNRVIMIDKEKLRRRL</sequence>
<dbReference type="GO" id="GO:0032044">
    <property type="term" value="C:DSIF complex"/>
    <property type="evidence" value="ECO:0007669"/>
    <property type="project" value="TreeGrafter"/>
</dbReference>
<feature type="region of interest" description="Disordered" evidence="17">
    <location>
        <begin position="462"/>
        <end position="551"/>
    </location>
</feature>
<dbReference type="InterPro" id="IPR041973">
    <property type="entry name" value="KOW_Spt5_1"/>
</dbReference>
<dbReference type="OrthoDB" id="28901at2759"/>
<dbReference type="InterPro" id="IPR041976">
    <property type="entry name" value="KOW_Spt5_3"/>
</dbReference>
<dbReference type="PROSITE" id="PS50850">
    <property type="entry name" value="MFS"/>
    <property type="match status" value="1"/>
</dbReference>
<evidence type="ECO:0000256" key="10">
    <source>
        <dbReference type="ARBA" id="ARBA00023136"/>
    </source>
</evidence>
<dbReference type="InterPro" id="IPR039659">
    <property type="entry name" value="SPT5"/>
</dbReference>
<dbReference type="FunFam" id="1.20.1250.20:FF:000013">
    <property type="entry name" value="MFS general substrate transporter"/>
    <property type="match status" value="1"/>
</dbReference>
<evidence type="ECO:0000256" key="1">
    <source>
        <dbReference type="ARBA" id="ARBA00004123"/>
    </source>
</evidence>
<dbReference type="GO" id="GO:0016020">
    <property type="term" value="C:membrane"/>
    <property type="evidence" value="ECO:0007669"/>
    <property type="project" value="UniProtKB-SubCell"/>
</dbReference>
<organism evidence="20 21">
    <name type="scientific">Agrocybe chaxingu</name>
    <dbReference type="NCBI Taxonomy" id="84603"/>
    <lineage>
        <taxon>Eukaryota</taxon>
        <taxon>Fungi</taxon>
        <taxon>Dikarya</taxon>
        <taxon>Basidiomycota</taxon>
        <taxon>Agaricomycotina</taxon>
        <taxon>Agaricomycetes</taxon>
        <taxon>Agaricomycetidae</taxon>
        <taxon>Agaricales</taxon>
        <taxon>Agaricineae</taxon>
        <taxon>Strophariaceae</taxon>
        <taxon>Agrocybe</taxon>
    </lineage>
</organism>
<dbReference type="InterPro" id="IPR022581">
    <property type="entry name" value="Spt5_N"/>
</dbReference>
<dbReference type="Pfam" id="PF03439">
    <property type="entry name" value="Spt5-NGN"/>
    <property type="match status" value="1"/>
</dbReference>
<feature type="compositionally biased region" description="Acidic residues" evidence="17">
    <location>
        <begin position="490"/>
        <end position="502"/>
    </location>
</feature>
<dbReference type="InterPro" id="IPR036735">
    <property type="entry name" value="NGN_dom_sf"/>
</dbReference>
<evidence type="ECO:0000256" key="16">
    <source>
        <dbReference type="ARBA" id="ARBA00031006"/>
    </source>
</evidence>
<dbReference type="SMART" id="SM00738">
    <property type="entry name" value="NGN"/>
    <property type="match status" value="1"/>
</dbReference>
<keyword evidence="9 18" id="KW-1133">Transmembrane helix</keyword>
<dbReference type="FunFam" id="2.30.30.30:FF:000018">
    <property type="entry name" value="Transcription elongation factor SPT5"/>
    <property type="match status" value="1"/>
</dbReference>
<evidence type="ECO:0000256" key="2">
    <source>
        <dbReference type="ARBA" id="ARBA00004141"/>
    </source>
</evidence>
<evidence type="ECO:0000256" key="3">
    <source>
        <dbReference type="ARBA" id="ARBA00006956"/>
    </source>
</evidence>
<dbReference type="FunFam" id="3.30.70.940:FF:000005">
    <property type="entry name" value="Transcription elongation factor SPT5"/>
    <property type="match status" value="1"/>
</dbReference>
<dbReference type="CDD" id="cd06081">
    <property type="entry name" value="KOW_Spt5_1"/>
    <property type="match status" value="1"/>
</dbReference>
<feature type="region of interest" description="Disordered" evidence="17">
    <location>
        <begin position="791"/>
        <end position="816"/>
    </location>
</feature>
<feature type="transmembrane region" description="Helical" evidence="18">
    <location>
        <begin position="83"/>
        <end position="100"/>
    </location>
</feature>
<evidence type="ECO:0000259" key="19">
    <source>
        <dbReference type="PROSITE" id="PS50850"/>
    </source>
</evidence>
<keyword evidence="8 18" id="KW-0812">Transmembrane</keyword>
<dbReference type="InterPro" id="IPR006645">
    <property type="entry name" value="NGN-like_dom"/>
</dbReference>
<accession>A0A9W8JS52</accession>
<dbReference type="InterPro" id="IPR011701">
    <property type="entry name" value="MFS"/>
</dbReference>
<feature type="transmembrane region" description="Helical" evidence="18">
    <location>
        <begin position="271"/>
        <end position="296"/>
    </location>
</feature>
<dbReference type="InterPro" id="IPR041977">
    <property type="entry name" value="KOW_Spt5_4"/>
</dbReference>
<dbReference type="InterPro" id="IPR014722">
    <property type="entry name" value="Rib_uL2_dom2"/>
</dbReference>
<name>A0A9W8JS52_9AGAR</name>
<evidence type="ECO:0000256" key="7">
    <source>
        <dbReference type="ARBA" id="ARBA00022664"/>
    </source>
</evidence>
<dbReference type="InterPro" id="IPR020846">
    <property type="entry name" value="MFS_dom"/>
</dbReference>
<dbReference type="InterPro" id="IPR005100">
    <property type="entry name" value="NGN-domain"/>
</dbReference>
<proteinExistence type="inferred from homology"/>
<keyword evidence="7" id="KW-0507">mRNA processing</keyword>
<dbReference type="InterPro" id="IPR041978">
    <property type="entry name" value="KOW_Spt5_5"/>
</dbReference>
<dbReference type="CDD" id="cd06082">
    <property type="entry name" value="KOW_Spt5_2"/>
    <property type="match status" value="1"/>
</dbReference>
<dbReference type="GO" id="GO:0006368">
    <property type="term" value="P:transcription elongation by RNA polymerase II"/>
    <property type="evidence" value="ECO:0007669"/>
    <property type="project" value="TreeGrafter"/>
</dbReference>
<dbReference type="PANTHER" id="PTHR11125:SF7">
    <property type="entry name" value="TRANSCRIPTION ELONGATION FACTOR SPT5"/>
    <property type="match status" value="1"/>
</dbReference>
<evidence type="ECO:0000256" key="11">
    <source>
        <dbReference type="ARBA" id="ARBA00023163"/>
    </source>
</evidence>
<dbReference type="Pfam" id="PF23290">
    <property type="entry name" value="KOW5_SPT5"/>
    <property type="match status" value="1"/>
</dbReference>
<evidence type="ECO:0000256" key="6">
    <source>
        <dbReference type="ARBA" id="ARBA00022448"/>
    </source>
</evidence>
<dbReference type="SUPFAM" id="SSF50104">
    <property type="entry name" value="Translation proteins SH3-like domain"/>
    <property type="match status" value="1"/>
</dbReference>
<keyword evidence="11" id="KW-0804">Transcription</keyword>
<evidence type="ECO:0000256" key="13">
    <source>
        <dbReference type="ARBA" id="ARBA00024691"/>
    </source>
</evidence>
<feature type="domain" description="Major facilitator superfamily (MFS) profile" evidence="19">
    <location>
        <begin position="50"/>
        <end position="458"/>
    </location>
</feature>
<keyword evidence="21" id="KW-1185">Reference proteome</keyword>
<dbReference type="InterPro" id="IPR039385">
    <property type="entry name" value="NGN_Euk"/>
</dbReference>
<feature type="transmembrane region" description="Helical" evidence="18">
    <location>
        <begin position="112"/>
        <end position="133"/>
    </location>
</feature>
<dbReference type="Proteomes" id="UP001148786">
    <property type="component" value="Unassembled WGS sequence"/>
</dbReference>
<keyword evidence="10 18" id="KW-0472">Membrane</keyword>
<feature type="compositionally biased region" description="Basic residues" evidence="17">
    <location>
        <begin position="539"/>
        <end position="551"/>
    </location>
</feature>
<keyword evidence="6" id="KW-0813">Transport</keyword>
<keyword evidence="12" id="KW-0539">Nucleus</keyword>
<feature type="compositionally biased region" description="Acidic residues" evidence="17">
    <location>
        <begin position="517"/>
        <end position="535"/>
    </location>
</feature>
<evidence type="ECO:0000256" key="17">
    <source>
        <dbReference type="SAM" id="MobiDB-lite"/>
    </source>
</evidence>
<dbReference type="SMART" id="SM00739">
    <property type="entry name" value="KOW"/>
    <property type="match status" value="5"/>
</dbReference>
<dbReference type="Gene3D" id="1.20.1250.20">
    <property type="entry name" value="MFS general substrate transporter like domains"/>
    <property type="match status" value="2"/>
</dbReference>
<dbReference type="CDD" id="cd09888">
    <property type="entry name" value="NGN_Euk"/>
    <property type="match status" value="1"/>
</dbReference>